<dbReference type="AlphaFoldDB" id="A0A3D2SGY1"/>
<dbReference type="SUPFAM" id="SSF48208">
    <property type="entry name" value="Six-hairpin glycosidases"/>
    <property type="match status" value="1"/>
</dbReference>
<comment type="caution">
    <text evidence="2">The sequence shown here is derived from an EMBL/GenBank/DDBJ whole genome shotgun (WGS) entry which is preliminary data.</text>
</comment>
<reference evidence="2 3" key="1">
    <citation type="journal article" date="2018" name="Nat. Biotechnol.">
        <title>A standardized bacterial taxonomy based on genome phylogeny substantially revises the tree of life.</title>
        <authorList>
            <person name="Parks D.H."/>
            <person name="Chuvochina M."/>
            <person name="Waite D.W."/>
            <person name="Rinke C."/>
            <person name="Skarshewski A."/>
            <person name="Chaumeil P.A."/>
            <person name="Hugenholtz P."/>
        </authorList>
    </citation>
    <scope>NUCLEOTIDE SEQUENCE [LARGE SCALE GENOMIC DNA]</scope>
    <source>
        <strain evidence="2">UBA9667</strain>
    </source>
</reference>
<dbReference type="InterPro" id="IPR010598">
    <property type="entry name" value="C5-epim_C"/>
</dbReference>
<protein>
    <recommendedName>
        <fullName evidence="1">D-glucuronyl C5-epimerase C-terminal domain-containing protein</fullName>
    </recommendedName>
</protein>
<sequence>MAINAKNIRYWYLMLTGQSVYHVHQNKGAFFDKNELKGYYNDMREKVKKAPEFVSSNEMPSILTKENKKFLFPVGIFQYGFGLLDLYYETQENAYLAKFLKCAEWALQNQLSNGAWDNFSFYYPNNPYGAMAQGQGASLLLRAYRINNDEHYLDASRKAIDFMLKDKDQGGCTSYENGMVVLLEYPHRKAVLNGWIFALWGLYDYCLVTHDSYYQSLLNKTCY</sequence>
<dbReference type="InterPro" id="IPR039721">
    <property type="entry name" value="C5-epimerase"/>
</dbReference>
<evidence type="ECO:0000313" key="2">
    <source>
        <dbReference type="EMBL" id="HCK25525.1"/>
    </source>
</evidence>
<dbReference type="Pfam" id="PF06662">
    <property type="entry name" value="C5-epim_C"/>
    <property type="match status" value="1"/>
</dbReference>
<organism evidence="2 3">
    <name type="scientific">Bacteroides graminisolvens</name>
    <dbReference type="NCBI Taxonomy" id="477666"/>
    <lineage>
        <taxon>Bacteria</taxon>
        <taxon>Pseudomonadati</taxon>
        <taxon>Bacteroidota</taxon>
        <taxon>Bacteroidia</taxon>
        <taxon>Bacteroidales</taxon>
        <taxon>Bacteroidaceae</taxon>
        <taxon>Bacteroides</taxon>
    </lineage>
</organism>
<dbReference type="GO" id="GO:0015012">
    <property type="term" value="P:heparan sulfate proteoglycan biosynthetic process"/>
    <property type="evidence" value="ECO:0007669"/>
    <property type="project" value="InterPro"/>
</dbReference>
<accession>A0A3D2SGY1</accession>
<dbReference type="InterPro" id="IPR008928">
    <property type="entry name" value="6-hairpin_glycosidase_sf"/>
</dbReference>
<dbReference type="PANTHER" id="PTHR13174">
    <property type="entry name" value="D-GLUCURONYL C5-EPIMERASE"/>
    <property type="match status" value="1"/>
</dbReference>
<dbReference type="EMBL" id="DPVG01000457">
    <property type="protein sequence ID" value="HCK25525.1"/>
    <property type="molecule type" value="Genomic_DNA"/>
</dbReference>
<dbReference type="GO" id="GO:0005975">
    <property type="term" value="P:carbohydrate metabolic process"/>
    <property type="evidence" value="ECO:0007669"/>
    <property type="project" value="InterPro"/>
</dbReference>
<evidence type="ECO:0000259" key="1">
    <source>
        <dbReference type="Pfam" id="PF06662"/>
    </source>
</evidence>
<evidence type="ECO:0000313" key="3">
    <source>
        <dbReference type="Proteomes" id="UP000263098"/>
    </source>
</evidence>
<dbReference type="Proteomes" id="UP000263098">
    <property type="component" value="Unassembled WGS sequence"/>
</dbReference>
<proteinExistence type="predicted"/>
<dbReference type="PANTHER" id="PTHR13174:SF3">
    <property type="entry name" value="D-GLUCURONYL C5-EPIMERASE"/>
    <property type="match status" value="1"/>
</dbReference>
<feature type="domain" description="D-glucuronyl C5-epimerase C-terminal" evidence="1">
    <location>
        <begin position="128"/>
        <end position="221"/>
    </location>
</feature>
<gene>
    <name evidence="2" type="ORF">DHW31_12310</name>
</gene>
<dbReference type="GO" id="GO:0047464">
    <property type="term" value="F:heparosan-N-sulfate-glucuronate 5-epimerase activity"/>
    <property type="evidence" value="ECO:0007669"/>
    <property type="project" value="InterPro"/>
</dbReference>
<feature type="non-terminal residue" evidence="2">
    <location>
        <position position="223"/>
    </location>
</feature>
<name>A0A3D2SGY1_9BACE</name>